<dbReference type="PRINTS" id="PR00959">
    <property type="entry name" value="MEVGALKINASE"/>
</dbReference>
<evidence type="ECO:0000256" key="2">
    <source>
        <dbReference type="ARBA" id="ARBA00022490"/>
    </source>
</evidence>
<dbReference type="InterPro" id="IPR000705">
    <property type="entry name" value="Galactokinase"/>
</dbReference>
<dbReference type="Pfam" id="PF00288">
    <property type="entry name" value="GHMP_kinases_N"/>
    <property type="match status" value="1"/>
</dbReference>
<comment type="similarity">
    <text evidence="1">Belongs to the GHMP kinase family. GalK subfamily.</text>
</comment>
<proteinExistence type="inferred from homology"/>
<keyword evidence="3" id="KW-0808">Transferase</keyword>
<evidence type="ECO:0000256" key="4">
    <source>
        <dbReference type="ARBA" id="ARBA00022723"/>
    </source>
</evidence>
<evidence type="ECO:0000256" key="9">
    <source>
        <dbReference type="ARBA" id="ARBA00023144"/>
    </source>
</evidence>
<evidence type="ECO:0000313" key="15">
    <source>
        <dbReference type="EMBL" id="TYQ05032.1"/>
    </source>
</evidence>
<evidence type="ECO:0000259" key="13">
    <source>
        <dbReference type="Pfam" id="PF08544"/>
    </source>
</evidence>
<feature type="domain" description="GHMP kinase C-terminal" evidence="13">
    <location>
        <begin position="275"/>
        <end position="355"/>
    </location>
</feature>
<dbReference type="InterPro" id="IPR020568">
    <property type="entry name" value="Ribosomal_Su5_D2-typ_SF"/>
</dbReference>
<dbReference type="InterPro" id="IPR036554">
    <property type="entry name" value="GHMP_kinase_C_sf"/>
</dbReference>
<dbReference type="InterPro" id="IPR013750">
    <property type="entry name" value="GHMP_kinase_C_dom"/>
</dbReference>
<keyword evidence="8" id="KW-0460">Magnesium</keyword>
<dbReference type="PANTHER" id="PTHR10457:SF7">
    <property type="entry name" value="GALACTOKINASE-RELATED"/>
    <property type="match status" value="1"/>
</dbReference>
<dbReference type="InterPro" id="IPR019539">
    <property type="entry name" value="GalKase_N"/>
</dbReference>
<dbReference type="InterPro" id="IPR006203">
    <property type="entry name" value="GHMP_knse_ATP-bd_CS"/>
</dbReference>
<dbReference type="FunFam" id="3.30.70.890:FF:000001">
    <property type="entry name" value="Galactokinase"/>
    <property type="match status" value="1"/>
</dbReference>
<accession>A0A652YR97</accession>
<dbReference type="InterPro" id="IPR014721">
    <property type="entry name" value="Ribsml_uS5_D2-typ_fold_subgr"/>
</dbReference>
<dbReference type="InterPro" id="IPR006206">
    <property type="entry name" value="Mevalonate/galactokinase"/>
</dbReference>
<name>A0A652YR97_NOCGL</name>
<sequence>MSYVSKDSVLQQFRDAYGYQATGVWSAPGRVNLIGEHTDYNSGLCLPVALEQRTLVAVALRDDQTVRIHSRQSDETYVGAVGEIGAGWAAYPTAVLWSLAREGMTVAGLDLVIDSSVPVGAGLSSSAALTCSVALAVNDLQGASLTRDQLVQVCIRAENDGVGAPTGGMDQTIALFAKPSTALLLDCRDGSIEHIPFDLRDAGFELLVIDTRVKHSLADGQYGLRRTQCTDAAAVLGITSLREATTEQAESLSDPILRARARHVVTEINRTLLTAELLRTRRFDDIGSLLDSSHASLRDDFEVSCNELDVAVTAARLGGAVAARMTGGGFGGSAIALIPAGKSAAVIESVREAFAARTWQPPRFLHVAPGDSATRL</sequence>
<evidence type="ECO:0000256" key="3">
    <source>
        <dbReference type="ARBA" id="ARBA00022679"/>
    </source>
</evidence>
<dbReference type="GO" id="GO:0004335">
    <property type="term" value="F:galactokinase activity"/>
    <property type="evidence" value="ECO:0007669"/>
    <property type="project" value="UniProtKB-UniRule"/>
</dbReference>
<dbReference type="AlphaFoldDB" id="A0A652YR97"/>
<dbReference type="InterPro" id="IPR019741">
    <property type="entry name" value="Galactokinase_CS"/>
</dbReference>
<dbReference type="InterPro" id="IPR006204">
    <property type="entry name" value="GHMP_kinase_N_dom"/>
</dbReference>
<dbReference type="SUPFAM" id="SSF54211">
    <property type="entry name" value="Ribosomal protein S5 domain 2-like"/>
    <property type="match status" value="1"/>
</dbReference>
<dbReference type="GO" id="GO:0005829">
    <property type="term" value="C:cytosol"/>
    <property type="evidence" value="ECO:0007669"/>
    <property type="project" value="TreeGrafter"/>
</dbReference>
<evidence type="ECO:0000256" key="11">
    <source>
        <dbReference type="NCBIfam" id="TIGR00131"/>
    </source>
</evidence>
<dbReference type="GO" id="GO:0046872">
    <property type="term" value="F:metal ion binding"/>
    <property type="evidence" value="ECO:0007669"/>
    <property type="project" value="UniProtKB-KW"/>
</dbReference>
<reference evidence="15" key="1">
    <citation type="submission" date="2019-07" db="EMBL/GenBank/DDBJ databases">
        <title>Genomic Encyclopedia of Type Strains, Phase IV (KMG-IV): sequencing the most valuable type-strain genomes for metagenomic binning, comparative biology and taxonomic classification.</title>
        <authorList>
            <person name="Goeker M."/>
        </authorList>
    </citation>
    <scope>NUCLEOTIDE SEQUENCE</scope>
    <source>
        <strain evidence="15">DSM 44596</strain>
    </source>
</reference>
<dbReference type="FunFam" id="3.30.230.10:FF:000017">
    <property type="entry name" value="Galactokinase"/>
    <property type="match status" value="1"/>
</dbReference>
<dbReference type="Gene3D" id="3.30.230.10">
    <property type="match status" value="1"/>
</dbReference>
<dbReference type="SUPFAM" id="SSF55060">
    <property type="entry name" value="GHMP Kinase, C-terminal domain"/>
    <property type="match status" value="1"/>
</dbReference>
<keyword evidence="9" id="KW-0299">Galactose metabolism</keyword>
<feature type="domain" description="GHMP kinase N-terminal" evidence="12">
    <location>
        <begin position="92"/>
        <end position="177"/>
    </location>
</feature>
<dbReference type="EC" id="2.7.1.6" evidence="11"/>
<dbReference type="NCBIfam" id="TIGR00131">
    <property type="entry name" value="gal_kin"/>
    <property type="match status" value="1"/>
</dbReference>
<dbReference type="Gene3D" id="3.30.70.890">
    <property type="entry name" value="GHMP kinase, C-terminal domain"/>
    <property type="match status" value="1"/>
</dbReference>
<dbReference type="PANTHER" id="PTHR10457">
    <property type="entry name" value="MEVALONATE KINASE/GALACTOKINASE"/>
    <property type="match status" value="1"/>
</dbReference>
<evidence type="ECO:0000259" key="14">
    <source>
        <dbReference type="Pfam" id="PF10509"/>
    </source>
</evidence>
<dbReference type="PIRSF" id="PIRSF000530">
    <property type="entry name" value="Galactokinase"/>
    <property type="match status" value="1"/>
</dbReference>
<evidence type="ECO:0000256" key="10">
    <source>
        <dbReference type="ARBA" id="ARBA00023277"/>
    </source>
</evidence>
<dbReference type="PROSITE" id="PS00106">
    <property type="entry name" value="GALACTOKINASE"/>
    <property type="match status" value="1"/>
</dbReference>
<gene>
    <name evidence="15" type="ORF">FNL38_103383</name>
</gene>
<evidence type="ECO:0000259" key="12">
    <source>
        <dbReference type="Pfam" id="PF00288"/>
    </source>
</evidence>
<keyword evidence="2" id="KW-0963">Cytoplasm</keyword>
<keyword evidence="10" id="KW-0119">Carbohydrate metabolism</keyword>
<evidence type="ECO:0000256" key="5">
    <source>
        <dbReference type="ARBA" id="ARBA00022741"/>
    </source>
</evidence>
<dbReference type="Pfam" id="PF08544">
    <property type="entry name" value="GHMP_kinases_C"/>
    <property type="match status" value="1"/>
</dbReference>
<feature type="domain" description="Galactokinase N-terminal" evidence="14">
    <location>
        <begin position="11"/>
        <end position="59"/>
    </location>
</feature>
<organism evidence="15">
    <name type="scientific">Nocardia globerula</name>
    <dbReference type="NCBI Taxonomy" id="1818"/>
    <lineage>
        <taxon>Bacteria</taxon>
        <taxon>Bacillati</taxon>
        <taxon>Actinomycetota</taxon>
        <taxon>Actinomycetes</taxon>
        <taxon>Mycobacteriales</taxon>
        <taxon>Nocardiaceae</taxon>
        <taxon>Nocardia</taxon>
    </lineage>
</organism>
<evidence type="ECO:0000256" key="1">
    <source>
        <dbReference type="ARBA" id="ARBA00006566"/>
    </source>
</evidence>
<evidence type="ECO:0000256" key="7">
    <source>
        <dbReference type="ARBA" id="ARBA00022840"/>
    </source>
</evidence>
<keyword evidence="5" id="KW-0547">Nucleotide-binding</keyword>
<comment type="caution">
    <text evidence="15">The sequence shown here is derived from an EMBL/GenBank/DDBJ whole genome shotgun (WGS) entry which is preliminary data.</text>
</comment>
<dbReference type="EMBL" id="VNIQ01000003">
    <property type="protein sequence ID" value="TYQ05032.1"/>
    <property type="molecule type" value="Genomic_DNA"/>
</dbReference>
<dbReference type="PROSITE" id="PS00627">
    <property type="entry name" value="GHMP_KINASES_ATP"/>
    <property type="match status" value="1"/>
</dbReference>
<dbReference type="Pfam" id="PF10509">
    <property type="entry name" value="GalKase_gal_bdg"/>
    <property type="match status" value="1"/>
</dbReference>
<keyword evidence="4" id="KW-0479">Metal-binding</keyword>
<keyword evidence="7" id="KW-0067">ATP-binding</keyword>
<evidence type="ECO:0000256" key="6">
    <source>
        <dbReference type="ARBA" id="ARBA00022777"/>
    </source>
</evidence>
<keyword evidence="6 15" id="KW-0418">Kinase</keyword>
<dbReference type="GO" id="GO:0006012">
    <property type="term" value="P:galactose metabolic process"/>
    <property type="evidence" value="ECO:0007669"/>
    <property type="project" value="UniProtKB-UniRule"/>
</dbReference>
<evidence type="ECO:0000256" key="8">
    <source>
        <dbReference type="ARBA" id="ARBA00022842"/>
    </source>
</evidence>
<protein>
    <recommendedName>
        <fullName evidence="11">Galactokinase</fullName>
        <ecNumber evidence="11">2.7.1.6</ecNumber>
    </recommendedName>
</protein>
<dbReference type="PRINTS" id="PR00473">
    <property type="entry name" value="GALCTOKINASE"/>
</dbReference>
<dbReference type="GO" id="GO:0005524">
    <property type="term" value="F:ATP binding"/>
    <property type="evidence" value="ECO:0007669"/>
    <property type="project" value="UniProtKB-UniRule"/>
</dbReference>